<keyword evidence="5" id="KW-0808">Transferase</keyword>
<name>A0ABU9VVA6_9CLOT</name>
<dbReference type="Gene3D" id="3.30.70.270">
    <property type="match status" value="1"/>
</dbReference>
<dbReference type="PROSITE" id="PS50887">
    <property type="entry name" value="GGDEF"/>
    <property type="match status" value="1"/>
</dbReference>
<feature type="domain" description="GGDEF" evidence="3">
    <location>
        <begin position="419"/>
        <end position="574"/>
    </location>
</feature>
<dbReference type="GO" id="GO:0052621">
    <property type="term" value="F:diguanylate cyclase activity"/>
    <property type="evidence" value="ECO:0007669"/>
    <property type="project" value="UniProtKB-EC"/>
</dbReference>
<sequence length="734" mass="83123">MISRRLYDQVIQETGQTLKELHEILPPQTFFEPIFSTTYFNMCGYELRSSFSRRFDSLLEDFMGEATFTSDELLHLQRRIQFLTEVLFVAHLSETHALGLPVYINFSGLFLNDLRFMEYIQPLITNHRQVNVLFLTIQVDASVSMPLLNEWLKHSGEMKASHCLLKWCPSDKSMPHHSFYQAFSKWTGAPLLLGQVADAAFLERAIHFEVPYCMGGYFSPPLDGITDLKPPPATVHLPEQVNFHSSSFSTRPAPPATVQVGSIAGKVPAVSLKSTGAEVKELFAVNPLTEGLVVLSDEGWAAGLIMREQFYRNLSRQYGYEIFMNRPIGLIMVTNPLVVHDQTPIDEVGELAMRRSQDHLYDYVIVQKEDRYHGVVSIRELLIRISEMNVSIAKYTNPLTGLPGNELIARQLEQALHLNTCTLLYVDVDHFKAYNDTYGFEKGDRVLRSLGSILQKNLLLLNEPHAFLGHIGGDDFVIILPHHHYECLCQQVIQEFDATIRQYYNAGDLARGFVVAQNRRHEKETFPLVSLSIAAVTNEYGHFDSIDRLTLAAALGKKRCKETTGSSFLSLTQKDWRQVDAAMNGGDESMRQRKVLFMCVHNAARSQMAEAFLKHYGKDAYQVESAGLEPGTLNPLVVEVMKEIDFDLSGNSTNSVFDFYNEGRLYTHVITVCDVHNSEKCPIFPGKVMRQNWSFPDPGAVEGTHEDQLTQVRLIRDQIKARVLQFIEEDAAAI</sequence>
<dbReference type="InterPro" id="IPR029787">
    <property type="entry name" value="Nucleotide_cyclase"/>
</dbReference>
<keyword evidence="6" id="KW-1185">Reference proteome</keyword>
<reference evidence="5 6" key="1">
    <citation type="submission" date="2024-04" db="EMBL/GenBank/DDBJ databases">
        <title>Genome sequencing and metabolic network reconstruction of aminoacids and betaine degradation by Anoxynatronum sibiricum.</title>
        <authorList>
            <person name="Detkova E.N."/>
            <person name="Boltjanskaja Y.V."/>
            <person name="Mardanov A.V."/>
            <person name="Kevbrin V."/>
        </authorList>
    </citation>
    <scope>NUCLEOTIDE SEQUENCE [LARGE SCALE GENOMIC DNA]</scope>
    <source>
        <strain evidence="5 6">Z-7981</strain>
    </source>
</reference>
<dbReference type="InterPro" id="IPR000644">
    <property type="entry name" value="CBS_dom"/>
</dbReference>
<dbReference type="SUPFAM" id="SSF55073">
    <property type="entry name" value="Nucleotide cyclase"/>
    <property type="match status" value="1"/>
</dbReference>
<dbReference type="EMBL" id="JBCITM010000010">
    <property type="protein sequence ID" value="MEN1760928.1"/>
    <property type="molecule type" value="Genomic_DNA"/>
</dbReference>
<dbReference type="Gene3D" id="3.10.580.10">
    <property type="entry name" value="CBS-domain"/>
    <property type="match status" value="1"/>
</dbReference>
<dbReference type="RefSeq" id="WP_343186249.1">
    <property type="nucleotide sequence ID" value="NZ_JBCITM010000010.1"/>
</dbReference>
<dbReference type="InterPro" id="IPR043128">
    <property type="entry name" value="Rev_trsase/Diguanyl_cyclase"/>
</dbReference>
<dbReference type="InterPro" id="IPR000160">
    <property type="entry name" value="GGDEF_dom"/>
</dbReference>
<dbReference type="CDD" id="cd01949">
    <property type="entry name" value="GGDEF"/>
    <property type="match status" value="1"/>
</dbReference>
<evidence type="ECO:0000256" key="2">
    <source>
        <dbReference type="PROSITE-ProRule" id="PRU00703"/>
    </source>
</evidence>
<feature type="domain" description="CBS" evidence="4">
    <location>
        <begin position="332"/>
        <end position="391"/>
    </location>
</feature>
<evidence type="ECO:0000313" key="5">
    <source>
        <dbReference type="EMBL" id="MEN1760928.1"/>
    </source>
</evidence>
<dbReference type="Pfam" id="PF00990">
    <property type="entry name" value="GGDEF"/>
    <property type="match status" value="1"/>
</dbReference>
<dbReference type="EC" id="2.7.7.65" evidence="5"/>
<comment type="caution">
    <text evidence="5">The sequence shown here is derived from an EMBL/GenBank/DDBJ whole genome shotgun (WGS) entry which is preliminary data.</text>
</comment>
<dbReference type="Proteomes" id="UP001407405">
    <property type="component" value="Unassembled WGS sequence"/>
</dbReference>
<dbReference type="PANTHER" id="PTHR43428:SF1">
    <property type="entry name" value="ARSENATE REDUCTASE"/>
    <property type="match status" value="1"/>
</dbReference>
<gene>
    <name evidence="5" type="ORF">AAIG11_10600</name>
</gene>
<dbReference type="SMART" id="SM00267">
    <property type="entry name" value="GGDEF"/>
    <property type="match status" value="1"/>
</dbReference>
<dbReference type="SMART" id="SM00226">
    <property type="entry name" value="LMWPc"/>
    <property type="match status" value="1"/>
</dbReference>
<proteinExistence type="predicted"/>
<organism evidence="5 6">
    <name type="scientific">Anoxynatronum sibiricum</name>
    <dbReference type="NCBI Taxonomy" id="210623"/>
    <lineage>
        <taxon>Bacteria</taxon>
        <taxon>Bacillati</taxon>
        <taxon>Bacillota</taxon>
        <taxon>Clostridia</taxon>
        <taxon>Eubacteriales</taxon>
        <taxon>Clostridiaceae</taxon>
        <taxon>Anoxynatronum</taxon>
    </lineage>
</organism>
<dbReference type="Gene3D" id="3.40.50.2300">
    <property type="match status" value="1"/>
</dbReference>
<evidence type="ECO:0000256" key="1">
    <source>
        <dbReference type="ARBA" id="ARBA00022849"/>
    </source>
</evidence>
<dbReference type="NCBIfam" id="TIGR00254">
    <property type="entry name" value="GGDEF"/>
    <property type="match status" value="1"/>
</dbReference>
<dbReference type="CDD" id="cd16345">
    <property type="entry name" value="LMWP_ArsC"/>
    <property type="match status" value="1"/>
</dbReference>
<evidence type="ECO:0000259" key="4">
    <source>
        <dbReference type="PROSITE" id="PS51371"/>
    </source>
</evidence>
<dbReference type="SUPFAM" id="SSF141868">
    <property type="entry name" value="EAL domain-like"/>
    <property type="match status" value="1"/>
</dbReference>
<evidence type="ECO:0000313" key="6">
    <source>
        <dbReference type="Proteomes" id="UP001407405"/>
    </source>
</evidence>
<keyword evidence="1" id="KW-0059">Arsenical resistance</keyword>
<dbReference type="SUPFAM" id="SSF52788">
    <property type="entry name" value="Phosphotyrosine protein phosphatases I"/>
    <property type="match status" value="1"/>
</dbReference>
<dbReference type="PANTHER" id="PTHR43428">
    <property type="entry name" value="ARSENATE REDUCTASE"/>
    <property type="match status" value="1"/>
</dbReference>
<accession>A0ABU9VVA6</accession>
<keyword evidence="2" id="KW-0129">CBS domain</keyword>
<dbReference type="InterPro" id="IPR046342">
    <property type="entry name" value="CBS_dom_sf"/>
</dbReference>
<dbReference type="InterPro" id="IPR035919">
    <property type="entry name" value="EAL_sf"/>
</dbReference>
<keyword evidence="5" id="KW-0548">Nucleotidyltransferase</keyword>
<dbReference type="Pfam" id="PF01451">
    <property type="entry name" value="LMWPc"/>
    <property type="match status" value="1"/>
</dbReference>
<dbReference type="InterPro" id="IPR023485">
    <property type="entry name" value="Ptyr_pPase"/>
</dbReference>
<dbReference type="SUPFAM" id="SSF54631">
    <property type="entry name" value="CBS-domain pair"/>
    <property type="match status" value="1"/>
</dbReference>
<dbReference type="InterPro" id="IPR036196">
    <property type="entry name" value="Ptyr_pPase_sf"/>
</dbReference>
<protein>
    <submittedName>
        <fullName evidence="5">Diguanylate cyclase</fullName>
        <ecNumber evidence="5">2.7.7.65</ecNumber>
    </submittedName>
</protein>
<dbReference type="Pfam" id="PF00571">
    <property type="entry name" value="CBS"/>
    <property type="match status" value="1"/>
</dbReference>
<dbReference type="PROSITE" id="PS51371">
    <property type="entry name" value="CBS"/>
    <property type="match status" value="1"/>
</dbReference>
<evidence type="ECO:0000259" key="3">
    <source>
        <dbReference type="PROSITE" id="PS50887"/>
    </source>
</evidence>